<protein>
    <submittedName>
        <fullName evidence="7">RagB/SusD domain-containing protein</fullName>
    </submittedName>
</protein>
<sequence length="546" mass="63252">MKHLKYWAFAAILSSFSLQSCDLERFPLTDLSEENFWDDGKNAELALTSLYRGDITNGLEYMVSDFWSYHGLLFMEHLSDNAFDRRGENNPFFKISSGKLDNTNNFIKNYWSHAYKRIGLCNRFLEGIEKTPASASKARMVAEARFLRAAHYQYLASYFKDVPLVTRVLTGEEANNVEKETQAHILEWCAVELKEAAADLPRFRDIKSSETGRACRQAALAFLGRTYMLMQQWENAAAAYKEIIDYGDNSIHSSYSELFEPSTGVGNKENIYYISYLENYFGCGFPQHILSAKDGGWSLSNPSAGLFESYEFTDGTPFSYDDPRYNPKNLGENRDPRLDYTIYYNGAKFMGTEYRMHPDYEASKKERLDYSSEASRTGFMWRKYFDENPINDLQSYSAVTPIVRYAEVLLSYLECMIESGKTIDQSLLDLTINAVRARSDVHMPAVTETNPSKLRERLRNERRIELAYEGIRYWDLLRWNVAHEVLVGEIWGAPYPDSKTYQNGSKHIDPTGNFRWYVGRRDFRNPQDYQWPIPLSEQNVNPNLRD</sequence>
<keyword evidence="4" id="KW-0998">Cell outer membrane</keyword>
<evidence type="ECO:0000259" key="5">
    <source>
        <dbReference type="Pfam" id="PF07980"/>
    </source>
</evidence>
<gene>
    <name evidence="7" type="ORF">EVA_10116</name>
</gene>
<dbReference type="EMBL" id="AMCI01002820">
    <property type="protein sequence ID" value="EJX01776.1"/>
    <property type="molecule type" value="Genomic_DNA"/>
</dbReference>
<keyword evidence="3" id="KW-0472">Membrane</keyword>
<name>J9CNT3_9ZZZZ</name>
<feature type="domain" description="SusD-like N-terminal" evidence="6">
    <location>
        <begin position="98"/>
        <end position="228"/>
    </location>
</feature>
<dbReference type="Gene3D" id="1.25.40.390">
    <property type="match status" value="1"/>
</dbReference>
<comment type="subcellular location">
    <subcellularLocation>
        <location evidence="1">Cell outer membrane</location>
    </subcellularLocation>
</comment>
<dbReference type="Pfam" id="PF07980">
    <property type="entry name" value="SusD_RagB"/>
    <property type="match status" value="1"/>
</dbReference>
<dbReference type="AlphaFoldDB" id="J9CNT3"/>
<keyword evidence="2" id="KW-0732">Signal</keyword>
<evidence type="ECO:0000313" key="7">
    <source>
        <dbReference type="EMBL" id="EJX01776.1"/>
    </source>
</evidence>
<dbReference type="CDD" id="cd08977">
    <property type="entry name" value="SusD"/>
    <property type="match status" value="1"/>
</dbReference>
<dbReference type="Pfam" id="PF14322">
    <property type="entry name" value="SusD-like_3"/>
    <property type="match status" value="1"/>
</dbReference>
<organism evidence="7">
    <name type="scientific">gut metagenome</name>
    <dbReference type="NCBI Taxonomy" id="749906"/>
    <lineage>
        <taxon>unclassified sequences</taxon>
        <taxon>metagenomes</taxon>
        <taxon>organismal metagenomes</taxon>
    </lineage>
</organism>
<dbReference type="PROSITE" id="PS51257">
    <property type="entry name" value="PROKAR_LIPOPROTEIN"/>
    <property type="match status" value="1"/>
</dbReference>
<dbReference type="SUPFAM" id="SSF48452">
    <property type="entry name" value="TPR-like"/>
    <property type="match status" value="1"/>
</dbReference>
<dbReference type="InterPro" id="IPR033985">
    <property type="entry name" value="SusD-like_N"/>
</dbReference>
<accession>J9CNT3</accession>
<evidence type="ECO:0000256" key="4">
    <source>
        <dbReference type="ARBA" id="ARBA00023237"/>
    </source>
</evidence>
<dbReference type="InterPro" id="IPR012944">
    <property type="entry name" value="SusD_RagB_dom"/>
</dbReference>
<evidence type="ECO:0000256" key="2">
    <source>
        <dbReference type="ARBA" id="ARBA00022729"/>
    </source>
</evidence>
<reference evidence="7" key="1">
    <citation type="journal article" date="2012" name="PLoS ONE">
        <title>Gene sets for utilization of primary and secondary nutrition supplies in the distal gut of endangered iberian lynx.</title>
        <authorList>
            <person name="Alcaide M."/>
            <person name="Messina E."/>
            <person name="Richter M."/>
            <person name="Bargiela R."/>
            <person name="Peplies J."/>
            <person name="Huws S.A."/>
            <person name="Newbold C.J."/>
            <person name="Golyshin P.N."/>
            <person name="Simon M.A."/>
            <person name="Lopez G."/>
            <person name="Yakimov M.M."/>
            <person name="Ferrer M."/>
        </authorList>
    </citation>
    <scope>NUCLEOTIDE SEQUENCE</scope>
</reference>
<feature type="domain" description="RagB/SusD" evidence="5">
    <location>
        <begin position="291"/>
        <end position="544"/>
    </location>
</feature>
<evidence type="ECO:0000256" key="3">
    <source>
        <dbReference type="ARBA" id="ARBA00023136"/>
    </source>
</evidence>
<proteinExistence type="predicted"/>
<comment type="caution">
    <text evidence="7">The sequence shown here is derived from an EMBL/GenBank/DDBJ whole genome shotgun (WGS) entry which is preliminary data.</text>
</comment>
<dbReference type="InterPro" id="IPR011990">
    <property type="entry name" value="TPR-like_helical_dom_sf"/>
</dbReference>
<evidence type="ECO:0000256" key="1">
    <source>
        <dbReference type="ARBA" id="ARBA00004442"/>
    </source>
</evidence>
<evidence type="ECO:0000259" key="6">
    <source>
        <dbReference type="Pfam" id="PF14322"/>
    </source>
</evidence>
<dbReference type="GO" id="GO:0009279">
    <property type="term" value="C:cell outer membrane"/>
    <property type="evidence" value="ECO:0007669"/>
    <property type="project" value="UniProtKB-SubCell"/>
</dbReference>